<evidence type="ECO:0000256" key="6">
    <source>
        <dbReference type="SAM" id="Phobius"/>
    </source>
</evidence>
<accession>A0A8H3TY21</accession>
<feature type="transmembrane region" description="Helical" evidence="6">
    <location>
        <begin position="322"/>
        <end position="341"/>
    </location>
</feature>
<dbReference type="AlphaFoldDB" id="A0A8H3TY21"/>
<keyword evidence="5 6" id="KW-0472">Membrane</keyword>
<comment type="similarity">
    <text evidence="2">Belongs to the amino acid/polyamine transporter 2 family.</text>
</comment>
<feature type="transmembrane region" description="Helical" evidence="6">
    <location>
        <begin position="138"/>
        <end position="161"/>
    </location>
</feature>
<dbReference type="InterPro" id="IPR013057">
    <property type="entry name" value="AA_transpt_TM"/>
</dbReference>
<protein>
    <recommendedName>
        <fullName evidence="7">Amino acid transporter transmembrane domain-containing protein</fullName>
    </recommendedName>
</protein>
<feature type="transmembrane region" description="Helical" evidence="6">
    <location>
        <begin position="244"/>
        <end position="269"/>
    </location>
</feature>
<dbReference type="PANTHER" id="PTHR22950:SF683">
    <property type="entry name" value="AMINO ACID TRANSPORTER (EUROFUNG)"/>
    <property type="match status" value="1"/>
</dbReference>
<feature type="domain" description="Amino acid transporter transmembrane" evidence="7">
    <location>
        <begin position="58"/>
        <end position="455"/>
    </location>
</feature>
<dbReference type="GO" id="GO:0016020">
    <property type="term" value="C:membrane"/>
    <property type="evidence" value="ECO:0007669"/>
    <property type="project" value="UniProtKB-SubCell"/>
</dbReference>
<sequence>MQADNASTIDSLRKEKNEVNDVDAAVRTPSPTGTHAGIVDIEDAVFGAIGEDGPNYRNLGWTGAAIVMVKVQVGLGVLSLPSTLHTLGMVPGVILMLVICAMNSWSDWVVGNFKRNHPEVYSVADVGYMWFGPIGREVFGAIYWIFMVAVVGSSLLSISIALNAMSMHAVCTAVFVAVALVITFIFASIQTLDRIAWLTWSAVFGLVAALLVVTIGVAVQDRPADAPQSGPWDKNLVIWGQPSFLAAMSAIAQLVTAFAGAPAFFSIAAEMRDVRLFNRSLLCAQSFMLSLYLAIGITVYYYSGQYVASPALGSAGVLLKRVAYGVALPALIVTAVIYAHLPAKWMFVRALQGTADLTKNTVKHWVFWLGSVFLVVICAYILASAVPVFSGLLGVIGALFCTGLCLQLPSCMWLYDRWGQRYTNKSWKFRLLVAWNIFQIIGGTVIMVAGTWGSVLEIRDAYKANGGTKPFGCDDNSNSVKNE</sequence>
<keyword evidence="3 6" id="KW-0812">Transmembrane</keyword>
<dbReference type="GO" id="GO:0015179">
    <property type="term" value="F:L-amino acid transmembrane transporter activity"/>
    <property type="evidence" value="ECO:0007669"/>
    <property type="project" value="TreeGrafter"/>
</dbReference>
<keyword evidence="4 6" id="KW-1133">Transmembrane helix</keyword>
<dbReference type="EMBL" id="BLZA01000035">
    <property type="protein sequence ID" value="GHJ89016.1"/>
    <property type="molecule type" value="Genomic_DNA"/>
</dbReference>
<dbReference type="PANTHER" id="PTHR22950">
    <property type="entry name" value="AMINO ACID TRANSPORTER"/>
    <property type="match status" value="1"/>
</dbReference>
<evidence type="ECO:0000259" key="7">
    <source>
        <dbReference type="Pfam" id="PF01490"/>
    </source>
</evidence>
<evidence type="ECO:0000256" key="3">
    <source>
        <dbReference type="ARBA" id="ARBA00022692"/>
    </source>
</evidence>
<evidence type="ECO:0000313" key="8">
    <source>
        <dbReference type="EMBL" id="GHJ89016.1"/>
    </source>
</evidence>
<feature type="transmembrane region" description="Helical" evidence="6">
    <location>
        <begin position="196"/>
        <end position="219"/>
    </location>
</feature>
<feature type="transmembrane region" description="Helical" evidence="6">
    <location>
        <begin position="388"/>
        <end position="408"/>
    </location>
</feature>
<evidence type="ECO:0000256" key="5">
    <source>
        <dbReference type="ARBA" id="ARBA00023136"/>
    </source>
</evidence>
<feature type="transmembrane region" description="Helical" evidence="6">
    <location>
        <begin position="86"/>
        <end position="105"/>
    </location>
</feature>
<name>A0A8H3TY21_9TREE</name>
<evidence type="ECO:0000256" key="2">
    <source>
        <dbReference type="ARBA" id="ARBA00008066"/>
    </source>
</evidence>
<reference evidence="8" key="1">
    <citation type="submission" date="2020-07" db="EMBL/GenBank/DDBJ databases">
        <title>Draft Genome Sequence of a Deep-Sea Yeast, Naganishia (Cryptococcus) liquefaciens strain N6.</title>
        <authorList>
            <person name="Han Y.W."/>
            <person name="Kajitani R."/>
            <person name="Morimoto H."/>
            <person name="Parhat M."/>
            <person name="Tsubouchi H."/>
            <person name="Bakenova O."/>
            <person name="Ogata M."/>
            <person name="Argunhan B."/>
            <person name="Aoki R."/>
            <person name="Kajiwara S."/>
            <person name="Itoh T."/>
            <person name="Iwasaki H."/>
        </authorList>
    </citation>
    <scope>NUCLEOTIDE SEQUENCE</scope>
    <source>
        <strain evidence="8">N6</strain>
    </source>
</reference>
<evidence type="ECO:0000256" key="4">
    <source>
        <dbReference type="ARBA" id="ARBA00022989"/>
    </source>
</evidence>
<feature type="transmembrane region" description="Helical" evidence="6">
    <location>
        <begin position="362"/>
        <end position="382"/>
    </location>
</feature>
<comment type="caution">
    <text evidence="8">The sequence shown here is derived from an EMBL/GenBank/DDBJ whole genome shotgun (WGS) entry which is preliminary data.</text>
</comment>
<keyword evidence="9" id="KW-1185">Reference proteome</keyword>
<feature type="transmembrane region" description="Helical" evidence="6">
    <location>
        <begin position="281"/>
        <end position="302"/>
    </location>
</feature>
<gene>
    <name evidence="8" type="ORF">NliqN6_5418</name>
</gene>
<feature type="transmembrane region" description="Helical" evidence="6">
    <location>
        <begin position="429"/>
        <end position="452"/>
    </location>
</feature>
<dbReference type="OrthoDB" id="40134at2759"/>
<comment type="subcellular location">
    <subcellularLocation>
        <location evidence="1">Membrane</location>
        <topology evidence="1">Multi-pass membrane protein</topology>
    </subcellularLocation>
</comment>
<proteinExistence type="inferred from homology"/>
<dbReference type="Proteomes" id="UP000620104">
    <property type="component" value="Unassembled WGS sequence"/>
</dbReference>
<evidence type="ECO:0000313" key="9">
    <source>
        <dbReference type="Proteomes" id="UP000620104"/>
    </source>
</evidence>
<dbReference type="Pfam" id="PF01490">
    <property type="entry name" value="Aa_trans"/>
    <property type="match status" value="1"/>
</dbReference>
<feature type="transmembrane region" description="Helical" evidence="6">
    <location>
        <begin position="167"/>
        <end position="189"/>
    </location>
</feature>
<dbReference type="FunFam" id="1.20.1740.10:FF:000039">
    <property type="entry name" value="Neutral amino acid transporter (Eurofung)"/>
    <property type="match status" value="1"/>
</dbReference>
<organism evidence="8 9">
    <name type="scientific">Naganishia liquefaciens</name>
    <dbReference type="NCBI Taxonomy" id="104408"/>
    <lineage>
        <taxon>Eukaryota</taxon>
        <taxon>Fungi</taxon>
        <taxon>Dikarya</taxon>
        <taxon>Basidiomycota</taxon>
        <taxon>Agaricomycotina</taxon>
        <taxon>Tremellomycetes</taxon>
        <taxon>Filobasidiales</taxon>
        <taxon>Filobasidiaceae</taxon>
        <taxon>Naganishia</taxon>
    </lineage>
</organism>
<feature type="transmembrane region" description="Helical" evidence="6">
    <location>
        <begin position="59"/>
        <end position="80"/>
    </location>
</feature>
<evidence type="ECO:0000256" key="1">
    <source>
        <dbReference type="ARBA" id="ARBA00004141"/>
    </source>
</evidence>